<keyword evidence="2 6" id="KW-0288">FMN</keyword>
<keyword evidence="4 6" id="KW-0520">NAD</keyword>
<dbReference type="GO" id="GO:0016652">
    <property type="term" value="F:oxidoreductase activity, acting on NAD(P)H as acceptor"/>
    <property type="evidence" value="ECO:0007669"/>
    <property type="project" value="UniProtKB-UniRule"/>
</dbReference>
<dbReference type="PANTHER" id="PTHR43741">
    <property type="entry name" value="FMN-DEPENDENT NADH-AZOREDUCTASE 1"/>
    <property type="match status" value="1"/>
</dbReference>
<comment type="caution">
    <text evidence="8">The sequence shown here is derived from an EMBL/GenBank/DDBJ whole genome shotgun (WGS) entry which is preliminary data.</text>
</comment>
<dbReference type="InterPro" id="IPR050104">
    <property type="entry name" value="FMN-dep_NADH:Q_OxRdtase_AzoR1"/>
</dbReference>
<comment type="similarity">
    <text evidence="6">Belongs to the azoreductase type 1 family.</text>
</comment>
<evidence type="ECO:0000256" key="3">
    <source>
        <dbReference type="ARBA" id="ARBA00023002"/>
    </source>
</evidence>
<keyword evidence="1 6" id="KW-0285">Flavoprotein</keyword>
<comment type="catalytic activity">
    <reaction evidence="6">
        <text>2 a quinone + NADH + H(+) = 2 a 1,4-benzosemiquinone + NAD(+)</text>
        <dbReference type="Rhea" id="RHEA:65952"/>
        <dbReference type="ChEBI" id="CHEBI:15378"/>
        <dbReference type="ChEBI" id="CHEBI:57540"/>
        <dbReference type="ChEBI" id="CHEBI:57945"/>
        <dbReference type="ChEBI" id="CHEBI:132124"/>
        <dbReference type="ChEBI" id="CHEBI:134225"/>
    </reaction>
</comment>
<dbReference type="OrthoDB" id="9787136at2"/>
<dbReference type="Proteomes" id="UP000295565">
    <property type="component" value="Unassembled WGS sequence"/>
</dbReference>
<name>A0A4R1KG78_9GAMM</name>
<feature type="binding site" evidence="6">
    <location>
        <begin position="16"/>
        <end position="18"/>
    </location>
    <ligand>
        <name>FMN</name>
        <dbReference type="ChEBI" id="CHEBI:58210"/>
    </ligand>
</feature>
<comment type="cofactor">
    <cofactor evidence="6">
        <name>FMN</name>
        <dbReference type="ChEBI" id="CHEBI:58210"/>
    </cofactor>
    <text evidence="6">Binds 1 FMN per subunit.</text>
</comment>
<evidence type="ECO:0000313" key="9">
    <source>
        <dbReference type="Proteomes" id="UP000295565"/>
    </source>
</evidence>
<dbReference type="EC" id="1.7.1.17" evidence="6"/>
<dbReference type="EC" id="1.6.5.-" evidence="6"/>
<gene>
    <name evidence="6" type="primary">azoR</name>
    <name evidence="8" type="ORF">EV690_0284</name>
</gene>
<organism evidence="8 9">
    <name type="scientific">Celerinatantimonas diazotrophica</name>
    <dbReference type="NCBI Taxonomy" id="412034"/>
    <lineage>
        <taxon>Bacteria</taxon>
        <taxon>Pseudomonadati</taxon>
        <taxon>Pseudomonadota</taxon>
        <taxon>Gammaproteobacteria</taxon>
        <taxon>Celerinatantimonadaceae</taxon>
        <taxon>Celerinatantimonas</taxon>
    </lineage>
</organism>
<dbReference type="GO" id="GO:0016655">
    <property type="term" value="F:oxidoreductase activity, acting on NAD(P)H, quinone or similar compound as acceptor"/>
    <property type="evidence" value="ECO:0007669"/>
    <property type="project" value="InterPro"/>
</dbReference>
<keyword evidence="3 6" id="KW-0560">Oxidoreductase</keyword>
<comment type="function">
    <text evidence="6">Also exhibits azoreductase activity. Catalyzes the reductive cleavage of the azo bond in aromatic azo compounds to the corresponding amines.</text>
</comment>
<accession>A0A4R1KG78</accession>
<evidence type="ECO:0000256" key="2">
    <source>
        <dbReference type="ARBA" id="ARBA00022643"/>
    </source>
</evidence>
<dbReference type="InterPro" id="IPR023048">
    <property type="entry name" value="NADH:quinone_OxRdtase_FMN_depd"/>
</dbReference>
<comment type="subunit">
    <text evidence="6">Homodimer.</text>
</comment>
<dbReference type="RefSeq" id="WP_131911156.1">
    <property type="nucleotide sequence ID" value="NZ_OU594967.1"/>
</dbReference>
<protein>
    <recommendedName>
        <fullName evidence="6">FMN dependent NADH:quinone oxidoreductase</fullName>
        <ecNumber evidence="6">1.6.5.-</ecNumber>
    </recommendedName>
    <alternativeName>
        <fullName evidence="6">Azo-dye reductase</fullName>
    </alternativeName>
    <alternativeName>
        <fullName evidence="6">FMN-dependent NADH-azo compound oxidoreductase</fullName>
    </alternativeName>
    <alternativeName>
        <fullName evidence="6">FMN-dependent NADH-azoreductase</fullName>
        <ecNumber evidence="6">1.7.1.17</ecNumber>
    </alternativeName>
</protein>
<dbReference type="Pfam" id="PF02525">
    <property type="entry name" value="Flavodoxin_2"/>
    <property type="match status" value="1"/>
</dbReference>
<evidence type="ECO:0000256" key="4">
    <source>
        <dbReference type="ARBA" id="ARBA00023027"/>
    </source>
</evidence>
<evidence type="ECO:0000256" key="6">
    <source>
        <dbReference type="HAMAP-Rule" id="MF_01216"/>
    </source>
</evidence>
<feature type="binding site" evidence="6">
    <location>
        <begin position="91"/>
        <end position="94"/>
    </location>
    <ligand>
        <name>FMN</name>
        <dbReference type="ChEBI" id="CHEBI:58210"/>
    </ligand>
</feature>
<feature type="binding site" evidence="6">
    <location>
        <position position="10"/>
    </location>
    <ligand>
        <name>FMN</name>
        <dbReference type="ChEBI" id="CHEBI:58210"/>
    </ligand>
</feature>
<evidence type="ECO:0000313" key="8">
    <source>
        <dbReference type="EMBL" id="TCK63187.1"/>
    </source>
</evidence>
<dbReference type="SUPFAM" id="SSF52218">
    <property type="entry name" value="Flavoproteins"/>
    <property type="match status" value="1"/>
</dbReference>
<dbReference type="GO" id="GO:0009055">
    <property type="term" value="F:electron transfer activity"/>
    <property type="evidence" value="ECO:0007669"/>
    <property type="project" value="UniProtKB-UniRule"/>
</dbReference>
<reference evidence="8 9" key="1">
    <citation type="submission" date="2019-03" db="EMBL/GenBank/DDBJ databases">
        <title>Genomic Encyclopedia of Type Strains, Phase IV (KMG-IV): sequencing the most valuable type-strain genomes for metagenomic binning, comparative biology and taxonomic classification.</title>
        <authorList>
            <person name="Goeker M."/>
        </authorList>
    </citation>
    <scope>NUCLEOTIDE SEQUENCE [LARGE SCALE GENOMIC DNA]</scope>
    <source>
        <strain evidence="8 9">DSM 18577</strain>
    </source>
</reference>
<dbReference type="GO" id="GO:0010181">
    <property type="term" value="F:FMN binding"/>
    <property type="evidence" value="ECO:0007669"/>
    <property type="project" value="UniProtKB-UniRule"/>
</dbReference>
<dbReference type="HAMAP" id="MF_01216">
    <property type="entry name" value="Azoreductase_type1"/>
    <property type="match status" value="1"/>
</dbReference>
<dbReference type="InterPro" id="IPR003680">
    <property type="entry name" value="Flavodoxin_fold"/>
</dbReference>
<comment type="function">
    <text evidence="6">Quinone reductase that provides resistance to thiol-specific stress caused by electrophilic quinones.</text>
</comment>
<feature type="domain" description="Flavodoxin-like fold" evidence="7">
    <location>
        <begin position="3"/>
        <end position="192"/>
    </location>
</feature>
<dbReference type="AlphaFoldDB" id="A0A4R1KG78"/>
<dbReference type="EMBL" id="SMGD01000003">
    <property type="protein sequence ID" value="TCK63187.1"/>
    <property type="molecule type" value="Genomic_DNA"/>
</dbReference>
<comment type="catalytic activity">
    <reaction evidence="5">
        <text>N,N-dimethyl-1,4-phenylenediamine + anthranilate + 2 NAD(+) = 2-(4-dimethylaminophenyl)diazenylbenzoate + 2 NADH + 2 H(+)</text>
        <dbReference type="Rhea" id="RHEA:55872"/>
        <dbReference type="ChEBI" id="CHEBI:15378"/>
        <dbReference type="ChEBI" id="CHEBI:15783"/>
        <dbReference type="ChEBI" id="CHEBI:16567"/>
        <dbReference type="ChEBI" id="CHEBI:57540"/>
        <dbReference type="ChEBI" id="CHEBI:57945"/>
        <dbReference type="ChEBI" id="CHEBI:71579"/>
        <dbReference type="EC" id="1.7.1.17"/>
    </reaction>
    <physiologicalReaction direction="right-to-left" evidence="5">
        <dbReference type="Rhea" id="RHEA:55874"/>
    </physiologicalReaction>
</comment>
<evidence type="ECO:0000256" key="1">
    <source>
        <dbReference type="ARBA" id="ARBA00022630"/>
    </source>
</evidence>
<keyword evidence="9" id="KW-1185">Reference proteome</keyword>
<dbReference type="Gene3D" id="3.40.50.360">
    <property type="match status" value="1"/>
</dbReference>
<dbReference type="InterPro" id="IPR029039">
    <property type="entry name" value="Flavoprotein-like_sf"/>
</dbReference>
<feature type="binding site" evidence="6">
    <location>
        <begin position="135"/>
        <end position="138"/>
    </location>
    <ligand>
        <name>FMN</name>
        <dbReference type="ChEBI" id="CHEBI:58210"/>
    </ligand>
</feature>
<sequence length="195" mass="21303">MAKILALKSSVLGEYSQSSKLIDEFLAQYKDSEVIVRDLAANPVPVLDGELVGMLRPSGELSARQQEAKELSDTLIKEVKEADLLVMAAPMYNFAIPTQLKTWFDFVARAGETFTYTETGAVGLIENTKALIVTTRGGIHQEGGSDFEIPYLKTLLGFLGIREVEVVYAQGLAMGEDVAKPQLDEAVAKLSNYQI</sequence>
<evidence type="ECO:0000256" key="5">
    <source>
        <dbReference type="ARBA" id="ARBA00048542"/>
    </source>
</evidence>
<proteinExistence type="inferred from homology"/>
<dbReference type="PANTHER" id="PTHR43741:SF2">
    <property type="entry name" value="FMN-DEPENDENT NADH:QUINONE OXIDOREDUCTASE"/>
    <property type="match status" value="1"/>
</dbReference>
<evidence type="ECO:0000259" key="7">
    <source>
        <dbReference type="Pfam" id="PF02525"/>
    </source>
</evidence>